<reference evidence="2" key="1">
    <citation type="submission" date="2016-10" db="EMBL/GenBank/DDBJ databases">
        <authorList>
            <person name="Varghese N."/>
            <person name="Submissions S."/>
        </authorList>
    </citation>
    <scope>NUCLEOTIDE SEQUENCE [LARGE SCALE GENOMIC DNA]</scope>
    <source>
        <strain evidence="2">DSM 16858</strain>
    </source>
</reference>
<evidence type="ECO:0008006" key="3">
    <source>
        <dbReference type="Google" id="ProtNLM"/>
    </source>
</evidence>
<protein>
    <recommendedName>
        <fullName evidence="3">MetA-pathway of phenol degradation</fullName>
    </recommendedName>
</protein>
<accession>A0A1I0K8F8</accession>
<gene>
    <name evidence="1" type="ORF">SAMN05443639_109275</name>
</gene>
<dbReference type="AlphaFoldDB" id="A0A1I0K8F8"/>
<organism evidence="1 2">
    <name type="scientific">Stigmatella erecta</name>
    <dbReference type="NCBI Taxonomy" id="83460"/>
    <lineage>
        <taxon>Bacteria</taxon>
        <taxon>Pseudomonadati</taxon>
        <taxon>Myxococcota</taxon>
        <taxon>Myxococcia</taxon>
        <taxon>Myxococcales</taxon>
        <taxon>Cystobacterineae</taxon>
        <taxon>Archangiaceae</taxon>
        <taxon>Stigmatella</taxon>
    </lineage>
</organism>
<dbReference type="EMBL" id="FOIJ01000009">
    <property type="protein sequence ID" value="SEU19986.1"/>
    <property type="molecule type" value="Genomic_DNA"/>
</dbReference>
<name>A0A1I0K8F8_9BACT</name>
<evidence type="ECO:0000313" key="2">
    <source>
        <dbReference type="Proteomes" id="UP000199181"/>
    </source>
</evidence>
<dbReference type="Proteomes" id="UP000199181">
    <property type="component" value="Unassembled WGS sequence"/>
</dbReference>
<sequence>MWLGGVLALAVGARAEAQAPEPLDWPVQAFFLHDVAQVQEAGEVQVQAAFQARDTPEGMQLEVPLEAELGLGRQLQLSGALHWERARDMGELQRGFSSVEVGATYGLVDSAARGLALASGLEASFSRAAFSDNQWTLAARFLAFQQVGWLGLSADLEPGVAHSRHQPLKPRAELGLGVVLGSGWICPTGEVHAELEAERTLEFSGGVKVKPGPAVELGAGALIGKHGAENILGALASIVISYPP</sequence>
<evidence type="ECO:0000313" key="1">
    <source>
        <dbReference type="EMBL" id="SEU19986.1"/>
    </source>
</evidence>
<proteinExistence type="predicted"/>
<keyword evidence="2" id="KW-1185">Reference proteome</keyword>